<dbReference type="CDD" id="cd09274">
    <property type="entry name" value="RNase_HI_RT_Ty3"/>
    <property type="match status" value="1"/>
</dbReference>
<sequence>MVNQTSRLDLQEQHIQQLQSDVADMKTSLSALDADRAESAEFRKVMFAWMKSQEKKTAETSFGSGNSGVFSSDLKSGSGSGSPDLPWAVKKVKLPEFSGFDPQGWIRKANLYFDINNTSDEVRLQLAQLSMIGVAQHWFTIITQVRPSLSWLDFQSELLQRFSGLEIQNPYEQLATIQQSDSIYDYIDDFEYLLSLVPQLPESQALGYFVAGLKADVKQWVRLHRPQSRLDAMYLAKDVELMLRPNSGGLSLSRFRYLNPFGLHSSGLTDGPSHMGRSEPKEASTAKIADRVFTAPFDVTRSKSTFRPTFPAADGGQAFHRDRGVRSLSRTEWEDRRKKGLCFRCGQQFGPAHKCPEGKLRVLLLGDDEDDPPTGDQFMLETIDSGESIPDSSLNLGTCNSLEFTGILATHGVASTMKLGGTLHDLPVLMLVDSGASHNFISRRLVLALGLTVASFDGIKIKLGDGHCVFVTERCLAIPVTIGPCTFSLDALVFDTGSFDFILGLAWLQSLGEVVHDWQHSWMRFVYHGTPVQLQGICIGQPVPTALHPWLVLEDDSSNFQPSSTLMGSTTINSFLPMDLSYSQQSSLNSILSKYELIFQAPSTLPPTRSYDHGITLSTSAPICVRPYRYPHIQKTEIEHQVRELLAMGMIRPSKSAYSSPVILVRKKDNSWRMCVDYRALNNATIPDKYPIPVVDELIDELHGSCFFSKIDLKSGYNQIRMRPDSIDKTAFRTHDGHYEYLVMPFGLMNAPATFQSIMNDIFRPLLRHKVVIFFDDILIYSPTWAAHLNDLEEVFNILLHNHFRANHQKCSFGQQSIDYLGHIIDGQGVSMDPKKVSAVVDWPTPRNLRALRGFLGLTGYYRKFVKNYGSIARPLTELTKKDAFLWNQAAHQAFDQLKHALVTAPVLVLPDFTKPFVVECDASGCGIGAVLMQNQKPIAYFSKALSDRNLVKSAYERELMALVLAVQHWRPYLLGTKFIVCTDQKSLKFLLQQRVSSSDQQNWVVKLLGFDFDIQYKPGRENRAADALSRRADTGDLCHAISSPIWSQGAQLVEEAKSEAEILSLVQKCLLDPTKLPGYSVKNGILFYKDRLVISRHSKFLPALLHEFHITASGGHSGFYRTYRRLAANVYWPGMTNTIKQFIRECDVCQRCKASSVLPGGLLQPLAIPNLIWEDLSMDFITGLPPSKGFTVILVVVDRLSKYAHFILLKHPYTAKTVAEAFLKDVIRHHGIPKSIVSDRDPLFLSKFWQEIFKSMGTKLHMSSAYHPESDGQTEVINRCLETYLRCFAVDQPKSWAFWIPWAEFWYNSTFHASTGTTPFESVYGRRPPTVFQFIPGEIRVESVARDLQDRDEALKQLKVHLANAQHSMKLQADKKRREVHYSVGEWVYVKLKPYRQLSVDRRIHQKLAAKFFGPFQIIEKLGPVAYKLQLPATSKVHPVFHVSLLKRAVSSTYESVLPSELDIGDTVPLVPLAILATRMFREGSESVEQWLVQWQNQSPDDATWEDTEWLNAQFPNLSLEDKTVVKGGSNDTNSTINNNSRELLEEEMKKGELEADKDRMMREYRAQLDAERASKLAHGRNHSKSKSTHRKDKKDKDLKKRTNKKRKHLRKSSESSSSSSSSDSSSSDDDSRDLKRSRSRSKKRKEKRHRSKSKHLSGDEEVDGPLPLSRFFGSTKG</sequence>
<proteinExistence type="predicted"/>
<dbReference type="GO" id="GO:0046872">
    <property type="term" value="F:metal ion binding"/>
    <property type="evidence" value="ECO:0007669"/>
    <property type="project" value="UniProtKB-KW"/>
</dbReference>
<dbReference type="Proteomes" id="UP001229421">
    <property type="component" value="Unassembled WGS sequence"/>
</dbReference>
<evidence type="ECO:0000256" key="1">
    <source>
        <dbReference type="ARBA" id="ARBA00022670"/>
    </source>
</evidence>
<dbReference type="Pfam" id="PF03732">
    <property type="entry name" value="Retrotrans_gag"/>
    <property type="match status" value="1"/>
</dbReference>
<keyword evidence="15" id="KW-0511">Multifunctional enzyme</keyword>
<dbReference type="InterPro" id="IPR041588">
    <property type="entry name" value="Integrase_H2C2"/>
</dbReference>
<feature type="region of interest" description="Disordered" evidence="17">
    <location>
        <begin position="1573"/>
        <end position="1679"/>
    </location>
</feature>
<keyword evidence="4" id="KW-0540">Nuclease</keyword>
<dbReference type="InterPro" id="IPR043128">
    <property type="entry name" value="Rev_trsase/Diguanyl_cyclase"/>
</dbReference>
<keyword evidence="2" id="KW-0808">Transferase</keyword>
<evidence type="ECO:0000256" key="8">
    <source>
        <dbReference type="ARBA" id="ARBA00022801"/>
    </source>
</evidence>
<feature type="coiled-coil region" evidence="16">
    <location>
        <begin position="8"/>
        <end position="35"/>
    </location>
</feature>
<keyword evidence="13" id="KW-0238">DNA-binding</keyword>
<dbReference type="Pfam" id="PF08284">
    <property type="entry name" value="RVP_2"/>
    <property type="match status" value="1"/>
</dbReference>
<evidence type="ECO:0000256" key="9">
    <source>
        <dbReference type="ARBA" id="ARBA00022842"/>
    </source>
</evidence>
<protein>
    <recommendedName>
        <fullName evidence="22">Ty3/gypsy retrotransposon protein</fullName>
    </recommendedName>
</protein>
<dbReference type="Gene3D" id="3.30.420.10">
    <property type="entry name" value="Ribonuclease H-like superfamily/Ribonuclease H"/>
    <property type="match status" value="1"/>
</dbReference>
<keyword evidence="7" id="KW-0255">Endonuclease</keyword>
<keyword evidence="21" id="KW-1185">Reference proteome</keyword>
<evidence type="ECO:0008006" key="22">
    <source>
        <dbReference type="Google" id="ProtNLM"/>
    </source>
</evidence>
<feature type="compositionally biased region" description="Low complexity" evidence="17">
    <location>
        <begin position="1616"/>
        <end position="1627"/>
    </location>
</feature>
<keyword evidence="16" id="KW-0175">Coiled coil</keyword>
<dbReference type="PANTHER" id="PTHR37984">
    <property type="entry name" value="PROTEIN CBG26694"/>
    <property type="match status" value="1"/>
</dbReference>
<dbReference type="PANTHER" id="PTHR37984:SF5">
    <property type="entry name" value="PROTEIN NYNRIN-LIKE"/>
    <property type="match status" value="1"/>
</dbReference>
<dbReference type="GO" id="GO:0006310">
    <property type="term" value="P:DNA recombination"/>
    <property type="evidence" value="ECO:0007669"/>
    <property type="project" value="UniProtKB-KW"/>
</dbReference>
<feature type="domain" description="Integrase catalytic" evidence="19">
    <location>
        <begin position="1166"/>
        <end position="1328"/>
    </location>
</feature>
<keyword evidence="1" id="KW-0645">Protease</keyword>
<dbReference type="Pfam" id="PF17921">
    <property type="entry name" value="Integrase_H2C2"/>
    <property type="match status" value="1"/>
</dbReference>
<dbReference type="FunFam" id="3.30.420.10:FF:000219">
    <property type="entry name" value="Putative retroelement"/>
    <property type="match status" value="1"/>
</dbReference>
<dbReference type="InterPro" id="IPR016197">
    <property type="entry name" value="Chromo-like_dom_sf"/>
</dbReference>
<evidence type="ECO:0000256" key="13">
    <source>
        <dbReference type="ARBA" id="ARBA00023125"/>
    </source>
</evidence>
<dbReference type="Pfam" id="PF00078">
    <property type="entry name" value="RVT_1"/>
    <property type="match status" value="1"/>
</dbReference>
<dbReference type="InterPro" id="IPR041577">
    <property type="entry name" value="RT_RNaseH_2"/>
</dbReference>
<dbReference type="InterPro" id="IPR001584">
    <property type="entry name" value="Integrase_cat-core"/>
</dbReference>
<dbReference type="InterPro" id="IPR005162">
    <property type="entry name" value="Retrotrans_gag_dom"/>
</dbReference>
<keyword evidence="3" id="KW-0548">Nucleotidyltransferase</keyword>
<dbReference type="Gene3D" id="3.10.10.10">
    <property type="entry name" value="HIV Type 1 Reverse Transcriptase, subunit A, domain 1"/>
    <property type="match status" value="1"/>
</dbReference>
<dbReference type="GO" id="GO:0003964">
    <property type="term" value="F:RNA-directed DNA polymerase activity"/>
    <property type="evidence" value="ECO:0007669"/>
    <property type="project" value="UniProtKB-KW"/>
</dbReference>
<dbReference type="CDD" id="cd00303">
    <property type="entry name" value="retropepsin_like"/>
    <property type="match status" value="1"/>
</dbReference>
<evidence type="ECO:0000256" key="14">
    <source>
        <dbReference type="ARBA" id="ARBA00023172"/>
    </source>
</evidence>
<dbReference type="InterPro" id="IPR012337">
    <property type="entry name" value="RNaseH-like_sf"/>
</dbReference>
<dbReference type="PROSITE" id="PS50878">
    <property type="entry name" value="RT_POL"/>
    <property type="match status" value="1"/>
</dbReference>
<keyword evidence="12" id="KW-0239">DNA-directed DNA polymerase</keyword>
<evidence type="ECO:0000256" key="5">
    <source>
        <dbReference type="ARBA" id="ARBA00022723"/>
    </source>
</evidence>
<dbReference type="GO" id="GO:0004519">
    <property type="term" value="F:endonuclease activity"/>
    <property type="evidence" value="ECO:0007669"/>
    <property type="project" value="UniProtKB-KW"/>
</dbReference>
<evidence type="ECO:0000256" key="7">
    <source>
        <dbReference type="ARBA" id="ARBA00022759"/>
    </source>
</evidence>
<dbReference type="GO" id="GO:0003677">
    <property type="term" value="F:DNA binding"/>
    <property type="evidence" value="ECO:0007669"/>
    <property type="project" value="UniProtKB-KW"/>
</dbReference>
<name>A0AAD8LD07_TARER</name>
<dbReference type="InterPro" id="IPR021109">
    <property type="entry name" value="Peptidase_aspartic_dom_sf"/>
</dbReference>
<dbReference type="Pfam" id="PF00665">
    <property type="entry name" value="rve"/>
    <property type="match status" value="1"/>
</dbReference>
<evidence type="ECO:0000256" key="2">
    <source>
        <dbReference type="ARBA" id="ARBA00022679"/>
    </source>
</evidence>
<evidence type="ECO:0000313" key="21">
    <source>
        <dbReference type="Proteomes" id="UP001229421"/>
    </source>
</evidence>
<evidence type="ECO:0000256" key="11">
    <source>
        <dbReference type="ARBA" id="ARBA00022918"/>
    </source>
</evidence>
<dbReference type="InterPro" id="IPR000477">
    <property type="entry name" value="RT_dom"/>
</dbReference>
<dbReference type="InterPro" id="IPR043502">
    <property type="entry name" value="DNA/RNA_pol_sf"/>
</dbReference>
<reference evidence="20" key="1">
    <citation type="journal article" date="2023" name="bioRxiv">
        <title>Improved chromosome-level genome assembly for marigold (Tagetes erecta).</title>
        <authorList>
            <person name="Jiang F."/>
            <person name="Yuan L."/>
            <person name="Wang S."/>
            <person name="Wang H."/>
            <person name="Xu D."/>
            <person name="Wang A."/>
            <person name="Fan W."/>
        </authorList>
    </citation>
    <scope>NUCLEOTIDE SEQUENCE</scope>
    <source>
        <strain evidence="20">WSJ</strain>
        <tissue evidence="20">Leaf</tissue>
    </source>
</reference>
<evidence type="ECO:0000256" key="6">
    <source>
        <dbReference type="ARBA" id="ARBA00022750"/>
    </source>
</evidence>
<dbReference type="PROSITE" id="PS50994">
    <property type="entry name" value="INTEGRASE"/>
    <property type="match status" value="1"/>
</dbReference>
<dbReference type="CDD" id="cd01647">
    <property type="entry name" value="RT_LTR"/>
    <property type="match status" value="1"/>
</dbReference>
<dbReference type="SUPFAM" id="SSF53098">
    <property type="entry name" value="Ribonuclease H-like"/>
    <property type="match status" value="1"/>
</dbReference>
<evidence type="ECO:0000259" key="18">
    <source>
        <dbReference type="PROSITE" id="PS50878"/>
    </source>
</evidence>
<dbReference type="Gene3D" id="2.40.70.10">
    <property type="entry name" value="Acid Proteases"/>
    <property type="match status" value="1"/>
</dbReference>
<feature type="compositionally biased region" description="Basic residues" evidence="17">
    <location>
        <begin position="1577"/>
        <end position="1595"/>
    </location>
</feature>
<dbReference type="InterPro" id="IPR050951">
    <property type="entry name" value="Retrovirus_Pol_polyprotein"/>
</dbReference>
<evidence type="ECO:0000256" key="12">
    <source>
        <dbReference type="ARBA" id="ARBA00022932"/>
    </source>
</evidence>
<evidence type="ECO:0000313" key="20">
    <source>
        <dbReference type="EMBL" id="KAK1435415.1"/>
    </source>
</evidence>
<evidence type="ECO:0000256" key="16">
    <source>
        <dbReference type="SAM" id="Coils"/>
    </source>
</evidence>
<keyword evidence="14" id="KW-0233">DNA recombination</keyword>
<dbReference type="GO" id="GO:0006508">
    <property type="term" value="P:proteolysis"/>
    <property type="evidence" value="ECO:0007669"/>
    <property type="project" value="UniProtKB-KW"/>
</dbReference>
<keyword evidence="8" id="KW-0378">Hydrolase</keyword>
<evidence type="ECO:0000256" key="3">
    <source>
        <dbReference type="ARBA" id="ARBA00022695"/>
    </source>
</evidence>
<evidence type="ECO:0000256" key="17">
    <source>
        <dbReference type="SAM" id="MobiDB-lite"/>
    </source>
</evidence>
<gene>
    <name evidence="20" type="ORF">QVD17_01178</name>
</gene>
<keyword evidence="6" id="KW-0064">Aspartyl protease</keyword>
<dbReference type="Gene3D" id="1.10.340.70">
    <property type="match status" value="1"/>
</dbReference>
<accession>A0AAD8LD07</accession>
<dbReference type="InterPro" id="IPR036397">
    <property type="entry name" value="RNaseH_sf"/>
</dbReference>
<evidence type="ECO:0000256" key="15">
    <source>
        <dbReference type="ARBA" id="ARBA00023268"/>
    </source>
</evidence>
<dbReference type="Pfam" id="PF17919">
    <property type="entry name" value="RT_RNaseH_2"/>
    <property type="match status" value="1"/>
</dbReference>
<dbReference type="GO" id="GO:0003887">
    <property type="term" value="F:DNA-directed DNA polymerase activity"/>
    <property type="evidence" value="ECO:0007669"/>
    <property type="project" value="UniProtKB-KW"/>
</dbReference>
<dbReference type="Gene3D" id="3.30.70.270">
    <property type="match status" value="2"/>
</dbReference>
<dbReference type="EMBL" id="JAUHHV010000001">
    <property type="protein sequence ID" value="KAK1435415.1"/>
    <property type="molecule type" value="Genomic_DNA"/>
</dbReference>
<dbReference type="SUPFAM" id="SSF50630">
    <property type="entry name" value="Acid proteases"/>
    <property type="match status" value="1"/>
</dbReference>
<dbReference type="FunFam" id="3.30.70.270:FF:000020">
    <property type="entry name" value="Transposon Tf2-6 polyprotein-like Protein"/>
    <property type="match status" value="1"/>
</dbReference>
<dbReference type="SUPFAM" id="SSF56672">
    <property type="entry name" value="DNA/RNA polymerases"/>
    <property type="match status" value="1"/>
</dbReference>
<dbReference type="Gene3D" id="3.10.20.370">
    <property type="match status" value="1"/>
</dbReference>
<dbReference type="InterPro" id="IPR056924">
    <property type="entry name" value="SH3_Tf2-1"/>
</dbReference>
<feature type="compositionally biased region" description="Basic residues" evidence="17">
    <location>
        <begin position="1603"/>
        <end position="1612"/>
    </location>
</feature>
<keyword evidence="5" id="KW-0479">Metal-binding</keyword>
<feature type="compositionally biased region" description="Low complexity" evidence="17">
    <location>
        <begin position="1531"/>
        <end position="1542"/>
    </location>
</feature>
<feature type="compositionally biased region" description="Basic residues" evidence="17">
    <location>
        <begin position="1637"/>
        <end position="1657"/>
    </location>
</feature>
<keyword evidence="9" id="KW-0460">Magnesium</keyword>
<keyword evidence="11" id="KW-0695">RNA-directed DNA polymerase</keyword>
<dbReference type="FunFam" id="3.10.10.10:FF:000007">
    <property type="entry name" value="Retrovirus-related Pol polyprotein from transposon 17.6-like Protein"/>
    <property type="match status" value="1"/>
</dbReference>
<dbReference type="SUPFAM" id="SSF54160">
    <property type="entry name" value="Chromo domain-like"/>
    <property type="match status" value="1"/>
</dbReference>
<evidence type="ECO:0000259" key="19">
    <source>
        <dbReference type="PROSITE" id="PS50994"/>
    </source>
</evidence>
<evidence type="ECO:0000256" key="4">
    <source>
        <dbReference type="ARBA" id="ARBA00022722"/>
    </source>
</evidence>
<feature type="region of interest" description="Disordered" evidence="17">
    <location>
        <begin position="1525"/>
        <end position="1546"/>
    </location>
</feature>
<dbReference type="GO" id="GO:0004190">
    <property type="term" value="F:aspartic-type endopeptidase activity"/>
    <property type="evidence" value="ECO:0007669"/>
    <property type="project" value="UniProtKB-KW"/>
</dbReference>
<feature type="domain" description="Reverse transcriptase" evidence="18">
    <location>
        <begin position="646"/>
        <end position="825"/>
    </location>
</feature>
<keyword evidence="10" id="KW-0229">DNA integration</keyword>
<comment type="caution">
    <text evidence="20">The sequence shown here is derived from an EMBL/GenBank/DDBJ whole genome shotgun (WGS) entry which is preliminary data.</text>
</comment>
<organism evidence="20 21">
    <name type="scientific">Tagetes erecta</name>
    <name type="common">African marigold</name>
    <dbReference type="NCBI Taxonomy" id="13708"/>
    <lineage>
        <taxon>Eukaryota</taxon>
        <taxon>Viridiplantae</taxon>
        <taxon>Streptophyta</taxon>
        <taxon>Embryophyta</taxon>
        <taxon>Tracheophyta</taxon>
        <taxon>Spermatophyta</taxon>
        <taxon>Magnoliopsida</taxon>
        <taxon>eudicotyledons</taxon>
        <taxon>Gunneridae</taxon>
        <taxon>Pentapetalae</taxon>
        <taxon>asterids</taxon>
        <taxon>campanulids</taxon>
        <taxon>Asterales</taxon>
        <taxon>Asteraceae</taxon>
        <taxon>Asteroideae</taxon>
        <taxon>Heliantheae alliance</taxon>
        <taxon>Tageteae</taxon>
        <taxon>Tagetes</taxon>
    </lineage>
</organism>
<evidence type="ECO:0000256" key="10">
    <source>
        <dbReference type="ARBA" id="ARBA00022908"/>
    </source>
</evidence>
<dbReference type="GO" id="GO:0015074">
    <property type="term" value="P:DNA integration"/>
    <property type="evidence" value="ECO:0007669"/>
    <property type="project" value="UniProtKB-KW"/>
</dbReference>
<dbReference type="Pfam" id="PF24626">
    <property type="entry name" value="SH3_Tf2-1"/>
    <property type="match status" value="1"/>
</dbReference>
<dbReference type="FunFam" id="3.10.20.370:FF:000001">
    <property type="entry name" value="Retrovirus-related Pol polyprotein from transposon 17.6-like protein"/>
    <property type="match status" value="1"/>
</dbReference>